<proteinExistence type="predicted"/>
<accession>A0A9P5BSV7</accession>
<dbReference type="InterPro" id="IPR056009">
    <property type="entry name" value="DUF7587"/>
</dbReference>
<comment type="caution">
    <text evidence="2">The sequence shown here is derived from an EMBL/GenBank/DDBJ whole genome shotgun (WGS) entry which is preliminary data.</text>
</comment>
<gene>
    <name evidence="2" type="ORF">CGCSCA2_v011950</name>
</gene>
<feature type="domain" description="DUF7587" evidence="1">
    <location>
        <begin position="36"/>
        <end position="190"/>
    </location>
</feature>
<protein>
    <recommendedName>
        <fullName evidence="1">DUF7587 domain-containing protein</fullName>
    </recommendedName>
</protein>
<dbReference type="EMBL" id="QPMT01000051">
    <property type="protein sequence ID" value="KAF4849335.1"/>
    <property type="molecule type" value="Genomic_DNA"/>
</dbReference>
<evidence type="ECO:0000313" key="3">
    <source>
        <dbReference type="Proteomes" id="UP000711996"/>
    </source>
</evidence>
<organism evidence="2 3">
    <name type="scientific">Colletotrichum siamense</name>
    <name type="common">Anthracnose fungus</name>
    <dbReference type="NCBI Taxonomy" id="690259"/>
    <lineage>
        <taxon>Eukaryota</taxon>
        <taxon>Fungi</taxon>
        <taxon>Dikarya</taxon>
        <taxon>Ascomycota</taxon>
        <taxon>Pezizomycotina</taxon>
        <taxon>Sordariomycetes</taxon>
        <taxon>Hypocreomycetidae</taxon>
        <taxon>Glomerellales</taxon>
        <taxon>Glomerellaceae</taxon>
        <taxon>Colletotrichum</taxon>
        <taxon>Colletotrichum gloeosporioides species complex</taxon>
    </lineage>
</organism>
<dbReference type="AlphaFoldDB" id="A0A9P5BSV7"/>
<dbReference type="Pfam" id="PF24494">
    <property type="entry name" value="DUF7587"/>
    <property type="match status" value="1"/>
</dbReference>
<dbReference type="Proteomes" id="UP000711996">
    <property type="component" value="Unassembled WGS sequence"/>
</dbReference>
<sequence>MSLEGSETGPIVFRPGAIHLQDFPQQAILKQCTTSIPRFLFRLTGPLSAGETSTTSVSSRAWLNNSPTRHHDLFAIPPFSPTLIAHKLEDHLLSLYAFDSNLVFWTSSLLFALHYAVHRHYTGESLQDLYLLVVDTTQFPEGVFIRDLEAIHAFRGYSRIPPDKDGLQRLWRWRSGNAYFGEYLSQGRLPLDPELCDRVSLQALSEAGLRSLFPALWYRDLPATWCGAVLILRMELGSSSTGMEAGDVRRAIRLVGCFTNRRFRVPTVFMFLGLCPRRIDDGVAALIGREMLESSEFAGKLRRPGVSAKQLPDN</sequence>
<keyword evidence="3" id="KW-1185">Reference proteome</keyword>
<evidence type="ECO:0000313" key="2">
    <source>
        <dbReference type="EMBL" id="KAF4849335.1"/>
    </source>
</evidence>
<evidence type="ECO:0000259" key="1">
    <source>
        <dbReference type="Pfam" id="PF24494"/>
    </source>
</evidence>
<name>A0A9P5BSV7_COLSI</name>
<dbReference type="OrthoDB" id="4152607at2759"/>
<reference evidence="2" key="1">
    <citation type="submission" date="2019-06" db="EMBL/GenBank/DDBJ databases">
        <authorList>
            <person name="Gan P."/>
            <person name="Shirasu K."/>
        </authorList>
    </citation>
    <scope>NUCLEOTIDE SEQUENCE [LARGE SCALE GENOMIC DNA]</scope>
    <source>
        <strain evidence="2">CAD2</strain>
    </source>
</reference>